<accession>A0A9D4LRT3</accession>
<reference evidence="2" key="2">
    <citation type="submission" date="2020-11" db="EMBL/GenBank/DDBJ databases">
        <authorList>
            <person name="McCartney M.A."/>
            <person name="Auch B."/>
            <person name="Kono T."/>
            <person name="Mallez S."/>
            <person name="Becker A."/>
            <person name="Gohl D.M."/>
            <person name="Silverstein K.A.T."/>
            <person name="Koren S."/>
            <person name="Bechman K.B."/>
            <person name="Herman A."/>
            <person name="Abrahante J.E."/>
            <person name="Garbe J."/>
        </authorList>
    </citation>
    <scope>NUCLEOTIDE SEQUENCE</scope>
    <source>
        <strain evidence="2">Duluth1</strain>
        <tissue evidence="2">Whole animal</tissue>
    </source>
</reference>
<dbReference type="AlphaFoldDB" id="A0A9D4LRT3"/>
<evidence type="ECO:0000256" key="1">
    <source>
        <dbReference type="SAM" id="MobiDB-lite"/>
    </source>
</evidence>
<sequence length="1032" mass="117047">MWQRQDHLIWPNLEVKVNFIHKTTINESGNLLSTKSVQVGSESNYQSFNEQSKDISNLQRGNSLNNRESNGNTESDIKSFEKLNRCYLAKSSMSQKCSGFKRKSNKLESSSFKRILKVSNNTLIVKATNALRRGCDNINEIKTERSDGVKHIKEKITKIPFHDKKRHDSSMSRLKYTEPVPLVQTAKTASNNNGIVDNSETSIAIYPEQSLQTLKLSTDFGQHQNSDVILSKESNKAEKLASTNTLQNTCLSTQIIGKEVASVDWIVAAGKIGLHLTDCNDNFQRTQMRFLPTPASMIDDNKTVTSMPNSQTGDMEVKECQNMSCNSTRMDIGEKPIESEKAVLTMKIEKDKCCQNELTSQEKQLKEVNVYSDTLNKHEVACATEQNTDIYMSKSVAQSDVINDLIQNASKSLISDFDISPSLPLDDHLFSTCLKDVFETGQQDVNDLLHFETVFSPKLFDFIQNKTVAEKENVSRYYTLSPLDLQEPDINISPLLTYGEELYLKNSIKDVEIKTDLWKNNLQNLGESNMKLPLDTGLLSSLEEIYTPEIITYCQEKRKESIGKPRTYQYGKHFQRIKAMSKSLVPFENVEKLIQSEEKQSCENIEKSNLLKKKHENMHSCVSIKSVNKIVQECSVKMLGIERKTKLKSKRLKSTTKYDKGNNRNIHKIGEECLKSLMITKIRNKKSQPLQKTKAKSDTSNRKDKVTSSNIKEGSFSNFGDHEKSLDLLDTGCVINDGKFQINNAADVHLETQTIKILDQDSAQLTSLMLTKKPQRNQDTKSCSGRINKTKANMLKFNRIVEVFCSQSKLMLKKSNLGQKSIQSRHDDLHECGISKDCEREIQICKKPQNKKEGQIKVSREKLLTPITVKPKKPKVAELTLFEPNIRNICNEMKCLRLSDNNLNVNMNSNEVNAQNSCSKSGNQEGSLINKKKKIFTCGGEIVKDIEVSDTSVVGRRTLKVHLIDILTRPQFVLSCSNNSKKQENPSRSSKLKDKTTKFKSEEGKRREKLLAVKASYNSSNTRFQKSKTREK</sequence>
<keyword evidence="3" id="KW-1185">Reference proteome</keyword>
<dbReference type="Proteomes" id="UP000828390">
    <property type="component" value="Unassembled WGS sequence"/>
</dbReference>
<feature type="compositionally biased region" description="Basic and acidic residues" evidence="1">
    <location>
        <begin position="981"/>
        <end position="1011"/>
    </location>
</feature>
<organism evidence="2 3">
    <name type="scientific">Dreissena polymorpha</name>
    <name type="common">Zebra mussel</name>
    <name type="synonym">Mytilus polymorpha</name>
    <dbReference type="NCBI Taxonomy" id="45954"/>
    <lineage>
        <taxon>Eukaryota</taxon>
        <taxon>Metazoa</taxon>
        <taxon>Spiralia</taxon>
        <taxon>Lophotrochozoa</taxon>
        <taxon>Mollusca</taxon>
        <taxon>Bivalvia</taxon>
        <taxon>Autobranchia</taxon>
        <taxon>Heteroconchia</taxon>
        <taxon>Euheterodonta</taxon>
        <taxon>Imparidentia</taxon>
        <taxon>Neoheterodontei</taxon>
        <taxon>Myida</taxon>
        <taxon>Dreissenoidea</taxon>
        <taxon>Dreissenidae</taxon>
        <taxon>Dreissena</taxon>
    </lineage>
</organism>
<name>A0A9D4LRT3_DREPO</name>
<evidence type="ECO:0000313" key="3">
    <source>
        <dbReference type="Proteomes" id="UP000828390"/>
    </source>
</evidence>
<evidence type="ECO:0000313" key="2">
    <source>
        <dbReference type="EMBL" id="KAH3863705.1"/>
    </source>
</evidence>
<protein>
    <submittedName>
        <fullName evidence="2">Uncharacterized protein</fullName>
    </submittedName>
</protein>
<dbReference type="EMBL" id="JAIWYP010000002">
    <property type="protein sequence ID" value="KAH3863705.1"/>
    <property type="molecule type" value="Genomic_DNA"/>
</dbReference>
<proteinExistence type="predicted"/>
<feature type="region of interest" description="Disordered" evidence="1">
    <location>
        <begin position="977"/>
        <end position="1032"/>
    </location>
</feature>
<feature type="compositionally biased region" description="Basic and acidic residues" evidence="1">
    <location>
        <begin position="695"/>
        <end position="706"/>
    </location>
</feature>
<feature type="region of interest" description="Disordered" evidence="1">
    <location>
        <begin position="685"/>
        <end position="713"/>
    </location>
</feature>
<comment type="caution">
    <text evidence="2">The sequence shown here is derived from an EMBL/GenBank/DDBJ whole genome shotgun (WGS) entry which is preliminary data.</text>
</comment>
<feature type="compositionally biased region" description="Polar residues" evidence="1">
    <location>
        <begin position="52"/>
        <end position="74"/>
    </location>
</feature>
<reference evidence="2" key="1">
    <citation type="journal article" date="2019" name="bioRxiv">
        <title>The Genome of the Zebra Mussel, Dreissena polymorpha: A Resource for Invasive Species Research.</title>
        <authorList>
            <person name="McCartney M.A."/>
            <person name="Auch B."/>
            <person name="Kono T."/>
            <person name="Mallez S."/>
            <person name="Zhang Y."/>
            <person name="Obille A."/>
            <person name="Becker A."/>
            <person name="Abrahante J.E."/>
            <person name="Garbe J."/>
            <person name="Badalamenti J.P."/>
            <person name="Herman A."/>
            <person name="Mangelson H."/>
            <person name="Liachko I."/>
            <person name="Sullivan S."/>
            <person name="Sone E.D."/>
            <person name="Koren S."/>
            <person name="Silverstein K.A.T."/>
            <person name="Beckman K.B."/>
            <person name="Gohl D.M."/>
        </authorList>
    </citation>
    <scope>NUCLEOTIDE SEQUENCE</scope>
    <source>
        <strain evidence="2">Duluth1</strain>
        <tissue evidence="2">Whole animal</tissue>
    </source>
</reference>
<feature type="region of interest" description="Disordered" evidence="1">
    <location>
        <begin position="52"/>
        <end position="75"/>
    </location>
</feature>
<gene>
    <name evidence="2" type="ORF">DPMN_026695</name>
</gene>